<feature type="region of interest" description="Disordered" evidence="1">
    <location>
        <begin position="373"/>
        <end position="425"/>
    </location>
</feature>
<dbReference type="Proteomes" id="UP000256970">
    <property type="component" value="Unassembled WGS sequence"/>
</dbReference>
<dbReference type="InterPro" id="IPR011333">
    <property type="entry name" value="SKP1/BTB/POZ_sf"/>
</dbReference>
<evidence type="ECO:0000256" key="1">
    <source>
        <dbReference type="SAM" id="MobiDB-lite"/>
    </source>
</evidence>
<dbReference type="InterPro" id="IPR013320">
    <property type="entry name" value="ConA-like_dom_sf"/>
</dbReference>
<accession>A0A383WG26</accession>
<evidence type="ECO:0000313" key="3">
    <source>
        <dbReference type="EMBL" id="SZX75696.1"/>
    </source>
</evidence>
<keyword evidence="4" id="KW-1185">Reference proteome</keyword>
<evidence type="ECO:0000259" key="2">
    <source>
        <dbReference type="SMART" id="SM00449"/>
    </source>
</evidence>
<dbReference type="CDD" id="cd11709">
    <property type="entry name" value="SPRY"/>
    <property type="match status" value="1"/>
</dbReference>
<dbReference type="STRING" id="3088.A0A383WG26"/>
<dbReference type="AlphaFoldDB" id="A0A383WG26"/>
<feature type="domain" description="SPRY" evidence="2">
    <location>
        <begin position="575"/>
        <end position="699"/>
    </location>
</feature>
<name>A0A383WG26_TETOB</name>
<dbReference type="Pfam" id="PF00622">
    <property type="entry name" value="SPRY"/>
    <property type="match status" value="1"/>
</dbReference>
<dbReference type="Gene3D" id="3.30.710.10">
    <property type="entry name" value="Potassium Channel Kv1.1, Chain A"/>
    <property type="match status" value="1"/>
</dbReference>
<reference evidence="3 4" key="1">
    <citation type="submission" date="2016-10" db="EMBL/GenBank/DDBJ databases">
        <authorList>
            <person name="Cai Z."/>
        </authorList>
    </citation>
    <scope>NUCLEOTIDE SEQUENCE [LARGE SCALE GENOMIC DNA]</scope>
</reference>
<dbReference type="InterPro" id="IPR043136">
    <property type="entry name" value="B30.2/SPRY_sf"/>
</dbReference>
<feature type="compositionally biased region" description="Low complexity" evidence="1">
    <location>
        <begin position="279"/>
        <end position="288"/>
    </location>
</feature>
<feature type="compositionally biased region" description="Low complexity" evidence="1">
    <location>
        <begin position="404"/>
        <end position="413"/>
    </location>
</feature>
<feature type="region of interest" description="Disordered" evidence="1">
    <location>
        <begin position="260"/>
        <end position="290"/>
    </location>
</feature>
<feature type="compositionally biased region" description="Basic and acidic residues" evidence="1">
    <location>
        <begin position="269"/>
        <end position="278"/>
    </location>
</feature>
<feature type="compositionally biased region" description="Low complexity" evidence="1">
    <location>
        <begin position="373"/>
        <end position="388"/>
    </location>
</feature>
<dbReference type="Gene3D" id="2.60.120.920">
    <property type="match status" value="1"/>
</dbReference>
<evidence type="ECO:0000313" key="4">
    <source>
        <dbReference type="Proteomes" id="UP000256970"/>
    </source>
</evidence>
<dbReference type="SMART" id="SM00449">
    <property type="entry name" value="SPRY"/>
    <property type="match status" value="1"/>
</dbReference>
<organism evidence="3 4">
    <name type="scientific">Tetradesmus obliquus</name>
    <name type="common">Green alga</name>
    <name type="synonym">Acutodesmus obliquus</name>
    <dbReference type="NCBI Taxonomy" id="3088"/>
    <lineage>
        <taxon>Eukaryota</taxon>
        <taxon>Viridiplantae</taxon>
        <taxon>Chlorophyta</taxon>
        <taxon>core chlorophytes</taxon>
        <taxon>Chlorophyceae</taxon>
        <taxon>CS clade</taxon>
        <taxon>Sphaeropleales</taxon>
        <taxon>Scenedesmaceae</taxon>
        <taxon>Tetradesmus</taxon>
    </lineage>
</organism>
<dbReference type="EMBL" id="FNXT01001239">
    <property type="protein sequence ID" value="SZX75696.1"/>
    <property type="molecule type" value="Genomic_DNA"/>
</dbReference>
<proteinExistence type="predicted"/>
<sequence length="731" mass="75078">MAASCEYFEKMLIDFNPVQGGALGEQSAVADIKLQAPSAAVNHVLHFLHTGTFSSLSPPTSDLENQQQYWLTLLETCSLAQLYMLPALQQHIAAQLKQELPAHSLGLALSFALKAHLQLIVKDIWVALPRLLQQQPLHFDASFSAEAICLCLQHTCWLSAPAAPGTPRSVSAAAAASPNRAAALNAAVQAAAPAGRGALGSAMTAAAAPAAAACSSSSCSSGSAAAREAEAFDAVLEWVLREASNCPNCQQLRQAPVEDSAACTLSGDDGDHQAHHEQQQQQQQQQQQRLAAATLLHVPAATPVLGCRTSSNGSSGGSSAVHPAGWTASGGISLALASSSLAAPSSPATACVISRAGAHDSASGTAAAGRWASSSVSSDDTGLSAEAAAEAEEVAREEQLAGNSSSSSMRPSSAPATLATPQQASGSSSSSIKAAVCPATCSDGAAAASATSAKCEGADGAAPQLLAAGHCCSRHEAVLLQLLARLSWQLLPPAALERLEALALLSPGALLDIYRVHQRCSHLALWGSFPATTTVLRPGGSEAGRLRCYTAGGEQVLDCDSPAHITASANMWLSSGRHCWQVVLLAPCDLVWLGVGDGSLAPDVWGGKQAGGWFYGSNDALCHDRHSDKHAYDKHAGHGPWGAPGTVVDVCLDMDARELWFGVNGAQLKLGFTGLPARVQPAVSMRAPGQLLVRFRAASLLTAELVSSSSATSSSTAAAESVPAWRPETVG</sequence>
<dbReference type="SUPFAM" id="SSF49899">
    <property type="entry name" value="Concanavalin A-like lectins/glucanases"/>
    <property type="match status" value="1"/>
</dbReference>
<dbReference type="InterPro" id="IPR003877">
    <property type="entry name" value="SPRY_dom"/>
</dbReference>
<gene>
    <name evidence="3" type="ORF">BQ4739_LOCUS15972</name>
</gene>
<protein>
    <recommendedName>
        <fullName evidence="2">SPRY domain-containing protein</fullName>
    </recommendedName>
</protein>